<evidence type="ECO:0000256" key="2">
    <source>
        <dbReference type="ARBA" id="ARBA00022801"/>
    </source>
</evidence>
<organism evidence="3 4">
    <name type="scientific">Angustibacter luteus</name>
    <dbReference type="NCBI Taxonomy" id="658456"/>
    <lineage>
        <taxon>Bacteria</taxon>
        <taxon>Bacillati</taxon>
        <taxon>Actinomycetota</taxon>
        <taxon>Actinomycetes</taxon>
        <taxon>Kineosporiales</taxon>
        <taxon>Kineosporiaceae</taxon>
    </lineage>
</organism>
<dbReference type="Gene3D" id="3.10.129.10">
    <property type="entry name" value="Hotdog Thioesterase"/>
    <property type="match status" value="1"/>
</dbReference>
<dbReference type="PANTHER" id="PTHR31793:SF27">
    <property type="entry name" value="NOVEL THIOESTERASE SUPERFAMILY DOMAIN AND SAPOSIN A-TYPE DOMAIN CONTAINING PROTEIN (0610012H03RIK)"/>
    <property type="match status" value="1"/>
</dbReference>
<evidence type="ECO:0000313" key="4">
    <source>
        <dbReference type="Proteomes" id="UP001596189"/>
    </source>
</evidence>
<evidence type="ECO:0000313" key="3">
    <source>
        <dbReference type="EMBL" id="MFC6005713.1"/>
    </source>
</evidence>
<accession>A0ABW1J9Y2</accession>
<dbReference type="SUPFAM" id="SSF54637">
    <property type="entry name" value="Thioesterase/thiol ester dehydrase-isomerase"/>
    <property type="match status" value="1"/>
</dbReference>
<dbReference type="RefSeq" id="WP_345716591.1">
    <property type="nucleotide sequence ID" value="NZ_BAABFP010000005.1"/>
</dbReference>
<dbReference type="EMBL" id="JBHSRD010000002">
    <property type="protein sequence ID" value="MFC6005713.1"/>
    <property type="molecule type" value="Genomic_DNA"/>
</dbReference>
<name>A0ABW1J9Y2_9ACTN</name>
<dbReference type="GO" id="GO:0016787">
    <property type="term" value="F:hydrolase activity"/>
    <property type="evidence" value="ECO:0007669"/>
    <property type="project" value="UniProtKB-KW"/>
</dbReference>
<protein>
    <submittedName>
        <fullName evidence="3">Acyl-CoA thioesterase</fullName>
        <ecNumber evidence="3">3.1.2.-</ecNumber>
    </submittedName>
</protein>
<reference evidence="4" key="1">
    <citation type="journal article" date="2019" name="Int. J. Syst. Evol. Microbiol.">
        <title>The Global Catalogue of Microorganisms (GCM) 10K type strain sequencing project: providing services to taxonomists for standard genome sequencing and annotation.</title>
        <authorList>
            <consortium name="The Broad Institute Genomics Platform"/>
            <consortium name="The Broad Institute Genome Sequencing Center for Infectious Disease"/>
            <person name="Wu L."/>
            <person name="Ma J."/>
        </authorList>
    </citation>
    <scope>NUCLEOTIDE SEQUENCE [LARGE SCALE GENOMIC DNA]</scope>
    <source>
        <strain evidence="4">KACC 14249</strain>
    </source>
</reference>
<dbReference type="CDD" id="cd00586">
    <property type="entry name" value="4HBT"/>
    <property type="match status" value="1"/>
</dbReference>
<dbReference type="EC" id="3.1.2.-" evidence="3"/>
<gene>
    <name evidence="3" type="ORF">ACFQDO_01095</name>
</gene>
<evidence type="ECO:0000256" key="1">
    <source>
        <dbReference type="ARBA" id="ARBA00005953"/>
    </source>
</evidence>
<dbReference type="Pfam" id="PF13279">
    <property type="entry name" value="4HBT_2"/>
    <property type="match status" value="1"/>
</dbReference>
<dbReference type="InterPro" id="IPR050563">
    <property type="entry name" value="4-hydroxybenzoyl-CoA_TE"/>
</dbReference>
<proteinExistence type="inferred from homology"/>
<dbReference type="PANTHER" id="PTHR31793">
    <property type="entry name" value="4-HYDROXYBENZOYL-COA THIOESTERASE FAMILY MEMBER"/>
    <property type="match status" value="1"/>
</dbReference>
<dbReference type="Proteomes" id="UP001596189">
    <property type="component" value="Unassembled WGS sequence"/>
</dbReference>
<keyword evidence="2 3" id="KW-0378">Hydrolase</keyword>
<dbReference type="InterPro" id="IPR029069">
    <property type="entry name" value="HotDog_dom_sf"/>
</dbReference>
<comment type="similarity">
    <text evidence="1">Belongs to the 4-hydroxybenzoyl-CoA thioesterase family.</text>
</comment>
<keyword evidence="4" id="KW-1185">Reference proteome</keyword>
<comment type="caution">
    <text evidence="3">The sequence shown here is derived from an EMBL/GenBank/DDBJ whole genome shotgun (WGS) entry which is preliminary data.</text>
</comment>
<sequence length="143" mass="15791">MPDDVAPPAPFSWPFDVRFHEVDALGVVFNMWYFAYCDAAQAAFFAHLGTPSSGLNAEGLDVLLRHADVQWVGSLGPHTSAEVRVHPVSVGSTSLVLRFEVVRVPDGQMVFTAQITYVCVRVAEREPVRVPEALRDALERRIA</sequence>